<evidence type="ECO:0000313" key="2">
    <source>
        <dbReference type="Proteomes" id="UP000178570"/>
    </source>
</evidence>
<evidence type="ECO:0000313" key="1">
    <source>
        <dbReference type="EMBL" id="OGY40747.1"/>
    </source>
</evidence>
<accession>A0A1G1XN33</accession>
<comment type="caution">
    <text evidence="1">The sequence shown here is derived from an EMBL/GenBank/DDBJ whole genome shotgun (WGS) entry which is preliminary data.</text>
</comment>
<reference evidence="1 2" key="1">
    <citation type="journal article" date="2016" name="Nat. Commun.">
        <title>Thousands of microbial genomes shed light on interconnected biogeochemical processes in an aquifer system.</title>
        <authorList>
            <person name="Anantharaman K."/>
            <person name="Brown C.T."/>
            <person name="Hug L.A."/>
            <person name="Sharon I."/>
            <person name="Castelle C.J."/>
            <person name="Probst A.J."/>
            <person name="Thomas B.C."/>
            <person name="Singh A."/>
            <person name="Wilkins M.J."/>
            <person name="Karaoz U."/>
            <person name="Brodie E.L."/>
            <person name="Williams K.H."/>
            <person name="Hubbard S.S."/>
            <person name="Banfield J.F."/>
        </authorList>
    </citation>
    <scope>NUCLEOTIDE SEQUENCE [LARGE SCALE GENOMIC DNA]</scope>
</reference>
<name>A0A1G1XN33_9BACT</name>
<dbReference type="STRING" id="1797529.A2570_01295"/>
<organism evidence="1 2">
    <name type="scientific">Candidatus Brennerbacteria bacterium RIFOXYD1_FULL_41_16</name>
    <dbReference type="NCBI Taxonomy" id="1797529"/>
    <lineage>
        <taxon>Bacteria</taxon>
        <taxon>Candidatus Brenneribacteriota</taxon>
    </lineage>
</organism>
<sequence length="71" mass="8371">MDQIILQCRKCDKKMHLIVESMPGKLDELYKKFGDNWLTLLKAQDGELTRDFLDEVEHHQKICDGIVVLRK</sequence>
<protein>
    <submittedName>
        <fullName evidence="1">Uncharacterized protein</fullName>
    </submittedName>
</protein>
<gene>
    <name evidence="1" type="ORF">A2570_01295</name>
</gene>
<dbReference type="Proteomes" id="UP000178570">
    <property type="component" value="Unassembled WGS sequence"/>
</dbReference>
<dbReference type="EMBL" id="MHHY01000006">
    <property type="protein sequence ID" value="OGY40747.1"/>
    <property type="molecule type" value="Genomic_DNA"/>
</dbReference>
<proteinExistence type="predicted"/>
<dbReference type="AlphaFoldDB" id="A0A1G1XN33"/>